<feature type="non-terminal residue" evidence="1">
    <location>
        <position position="1"/>
    </location>
</feature>
<accession>A0A0F9EKF4</accession>
<evidence type="ECO:0000313" key="1">
    <source>
        <dbReference type="EMBL" id="KKL24358.1"/>
    </source>
</evidence>
<reference evidence="1" key="1">
    <citation type="journal article" date="2015" name="Nature">
        <title>Complex archaea that bridge the gap between prokaryotes and eukaryotes.</title>
        <authorList>
            <person name="Spang A."/>
            <person name="Saw J.H."/>
            <person name="Jorgensen S.L."/>
            <person name="Zaremba-Niedzwiedzka K."/>
            <person name="Martijn J."/>
            <person name="Lind A.E."/>
            <person name="van Eijk R."/>
            <person name="Schleper C."/>
            <person name="Guy L."/>
            <person name="Ettema T.J."/>
        </authorList>
    </citation>
    <scope>NUCLEOTIDE SEQUENCE</scope>
</reference>
<organism evidence="1">
    <name type="scientific">marine sediment metagenome</name>
    <dbReference type="NCBI Taxonomy" id="412755"/>
    <lineage>
        <taxon>unclassified sequences</taxon>
        <taxon>metagenomes</taxon>
        <taxon>ecological metagenomes</taxon>
    </lineage>
</organism>
<dbReference type="EMBL" id="LAZR01036627">
    <property type="protein sequence ID" value="KKL24358.1"/>
    <property type="molecule type" value="Genomic_DNA"/>
</dbReference>
<dbReference type="AlphaFoldDB" id="A0A0F9EKF4"/>
<sequence>ADMVLPPLKVPPARKARLAPSVAPQEAVTDAGPAVDCAPVLTLAAQPGAIAQITFAATCDPGAAIAVHHAGLSITGRLSDKGTFAADLPSLQRTATVAIELKGNIVATRTLSLPDFDRFARVALQWQGDSGLEIHALELGADYGMPGHVWAKAPGAVDDVLREDAGFLTRLGAGTGPTDTHAEIYSFPTLPQRQPGTVRLSVEAAVTRTTCGRKVSGRSFQNTGMGGVQQTELTLEMPDCDTVGDILVLKNLLRDIKIASK</sequence>
<proteinExistence type="predicted"/>
<gene>
    <name evidence="1" type="ORF">LCGC14_2416110</name>
</gene>
<protein>
    <submittedName>
        <fullName evidence="1">Uncharacterized protein</fullName>
    </submittedName>
</protein>
<name>A0A0F9EKF4_9ZZZZ</name>
<comment type="caution">
    <text evidence="1">The sequence shown here is derived from an EMBL/GenBank/DDBJ whole genome shotgun (WGS) entry which is preliminary data.</text>
</comment>